<dbReference type="AlphaFoldDB" id="A0A9D2AX65"/>
<dbReference type="SMART" id="SM00481">
    <property type="entry name" value="POLIIIAc"/>
    <property type="match status" value="1"/>
</dbReference>
<evidence type="ECO:0000313" key="2">
    <source>
        <dbReference type="EMBL" id="HIX52404.1"/>
    </source>
</evidence>
<dbReference type="GO" id="GO:0008270">
    <property type="term" value="F:zinc ion binding"/>
    <property type="evidence" value="ECO:0007669"/>
    <property type="project" value="TreeGrafter"/>
</dbReference>
<dbReference type="EMBL" id="DXEU01000109">
    <property type="protein sequence ID" value="HIX52404.1"/>
    <property type="molecule type" value="Genomic_DNA"/>
</dbReference>
<dbReference type="Gene3D" id="3.20.20.140">
    <property type="entry name" value="Metal-dependent hydrolases"/>
    <property type="match status" value="1"/>
</dbReference>
<accession>A0A9D2AX65</accession>
<reference evidence="2" key="1">
    <citation type="journal article" date="2021" name="PeerJ">
        <title>Extensive microbial diversity within the chicken gut microbiome revealed by metagenomics and culture.</title>
        <authorList>
            <person name="Gilroy R."/>
            <person name="Ravi A."/>
            <person name="Getino M."/>
            <person name="Pursley I."/>
            <person name="Horton D.L."/>
            <person name="Alikhan N.F."/>
            <person name="Baker D."/>
            <person name="Gharbi K."/>
            <person name="Hall N."/>
            <person name="Watson M."/>
            <person name="Adriaenssens E.M."/>
            <person name="Foster-Nyarko E."/>
            <person name="Jarju S."/>
            <person name="Secka A."/>
            <person name="Antonio M."/>
            <person name="Oren A."/>
            <person name="Chaudhuri R.R."/>
            <person name="La Ragione R."/>
            <person name="Hildebrand F."/>
            <person name="Pallen M.J."/>
        </authorList>
    </citation>
    <scope>NUCLEOTIDE SEQUENCE</scope>
    <source>
        <strain evidence="2">ChiGjej4B4-12881</strain>
    </source>
</reference>
<dbReference type="GO" id="GO:0005829">
    <property type="term" value="C:cytosol"/>
    <property type="evidence" value="ECO:0007669"/>
    <property type="project" value="TreeGrafter"/>
</dbReference>
<name>A0A9D2AX65_9FIRM</name>
<dbReference type="InterPro" id="IPR004013">
    <property type="entry name" value="PHP_dom"/>
</dbReference>
<sequence length="237" mass="26394">MKICFDMHTHTVASGHAFSTFKENVEEAAFKGLLALGISDHAPAMPGTAHPIYFGNFKCIRQELMGVKLFMGVEANILDFEGNLDLEETVLRKMDYVIASLHVPCITPGTARENTDALIGAMKNPYVKIIGHPDDDRYPLEYERLIPAALEHGVALEVNNSSFNPRSGRQNAAKNVARWLEIARAHRLPIILGSDAHIYYDVGDVSMAEKMIKEANYPEELVLNASLEGLNYILNRR</sequence>
<organism evidence="2 3">
    <name type="scientific">Candidatus Lachnoclostridium stercoripullorum</name>
    <dbReference type="NCBI Taxonomy" id="2838635"/>
    <lineage>
        <taxon>Bacteria</taxon>
        <taxon>Bacillati</taxon>
        <taxon>Bacillota</taxon>
        <taxon>Clostridia</taxon>
        <taxon>Lachnospirales</taxon>
        <taxon>Lachnospiraceae</taxon>
    </lineage>
</organism>
<dbReference type="InterPro" id="IPR003141">
    <property type="entry name" value="Pol/His_phosphatase_N"/>
</dbReference>
<evidence type="ECO:0000259" key="1">
    <source>
        <dbReference type="SMART" id="SM00481"/>
    </source>
</evidence>
<dbReference type="GO" id="GO:0042578">
    <property type="term" value="F:phosphoric ester hydrolase activity"/>
    <property type="evidence" value="ECO:0007669"/>
    <property type="project" value="TreeGrafter"/>
</dbReference>
<gene>
    <name evidence="2" type="ORF">IAA28_06330</name>
</gene>
<dbReference type="InterPro" id="IPR050243">
    <property type="entry name" value="PHP_phosphatase"/>
</dbReference>
<dbReference type="Pfam" id="PF02811">
    <property type="entry name" value="PHP"/>
    <property type="match status" value="1"/>
</dbReference>
<evidence type="ECO:0000313" key="3">
    <source>
        <dbReference type="Proteomes" id="UP000886780"/>
    </source>
</evidence>
<dbReference type="Proteomes" id="UP000886780">
    <property type="component" value="Unassembled WGS sequence"/>
</dbReference>
<reference evidence="2" key="2">
    <citation type="submission" date="2021-04" db="EMBL/GenBank/DDBJ databases">
        <authorList>
            <person name="Gilroy R."/>
        </authorList>
    </citation>
    <scope>NUCLEOTIDE SEQUENCE</scope>
    <source>
        <strain evidence="2">ChiGjej4B4-12881</strain>
    </source>
</reference>
<dbReference type="NCBIfam" id="NF006702">
    <property type="entry name" value="PRK09248.1"/>
    <property type="match status" value="1"/>
</dbReference>
<protein>
    <submittedName>
        <fullName evidence="2">Phosphatase</fullName>
    </submittedName>
</protein>
<dbReference type="PANTHER" id="PTHR36928">
    <property type="entry name" value="PHOSPHATASE YCDX-RELATED"/>
    <property type="match status" value="1"/>
</dbReference>
<dbReference type="InterPro" id="IPR016195">
    <property type="entry name" value="Pol/histidinol_Pase-like"/>
</dbReference>
<proteinExistence type="predicted"/>
<comment type="caution">
    <text evidence="2">The sequence shown here is derived from an EMBL/GenBank/DDBJ whole genome shotgun (WGS) entry which is preliminary data.</text>
</comment>
<dbReference type="CDD" id="cd07437">
    <property type="entry name" value="PHP_HisPPase_Ycdx_like"/>
    <property type="match status" value="1"/>
</dbReference>
<feature type="domain" description="Polymerase/histidinol phosphatase N-terminal" evidence="1">
    <location>
        <begin position="5"/>
        <end position="79"/>
    </location>
</feature>
<dbReference type="PANTHER" id="PTHR36928:SF1">
    <property type="entry name" value="PHOSPHATASE YCDX-RELATED"/>
    <property type="match status" value="1"/>
</dbReference>
<dbReference type="SUPFAM" id="SSF89550">
    <property type="entry name" value="PHP domain-like"/>
    <property type="match status" value="1"/>
</dbReference>